<keyword evidence="1" id="KW-0378">Hydrolase</keyword>
<dbReference type="Pfam" id="PF03009">
    <property type="entry name" value="GDPD"/>
    <property type="match status" value="1"/>
</dbReference>
<dbReference type="PROSITE" id="PS50088">
    <property type="entry name" value="ANK_REPEAT"/>
    <property type="match status" value="1"/>
</dbReference>
<evidence type="ECO:0000256" key="3">
    <source>
        <dbReference type="SAM" id="MobiDB-lite"/>
    </source>
</evidence>
<dbReference type="SUPFAM" id="SSF48403">
    <property type="entry name" value="Ankyrin repeat"/>
    <property type="match status" value="1"/>
</dbReference>
<name>A0ABR1X701_9PEZI</name>
<feature type="non-terminal residue" evidence="5">
    <location>
        <position position="1015"/>
    </location>
</feature>
<dbReference type="Gene3D" id="3.20.20.190">
    <property type="entry name" value="Phosphatidylinositol (PI) phosphodiesterase"/>
    <property type="match status" value="1"/>
</dbReference>
<dbReference type="PROSITE" id="PS50297">
    <property type="entry name" value="ANK_REP_REGION"/>
    <property type="match status" value="1"/>
</dbReference>
<dbReference type="Pfam" id="PF00023">
    <property type="entry name" value="Ank"/>
    <property type="match status" value="1"/>
</dbReference>
<dbReference type="InterPro" id="IPR057506">
    <property type="entry name" value="C2_GPCPD1"/>
</dbReference>
<dbReference type="InterPro" id="IPR051578">
    <property type="entry name" value="GDPD"/>
</dbReference>
<dbReference type="Pfam" id="PF25329">
    <property type="entry name" value="C2_GDE1"/>
    <property type="match status" value="1"/>
</dbReference>
<dbReference type="PROSITE" id="PS51704">
    <property type="entry name" value="GP_PDE"/>
    <property type="match status" value="1"/>
</dbReference>
<comment type="caution">
    <text evidence="5">The sequence shown here is derived from an EMBL/GenBank/DDBJ whole genome shotgun (WGS) entry which is preliminary data.</text>
</comment>
<organism evidence="5 6">
    <name type="scientific">Apiospora phragmitis</name>
    <dbReference type="NCBI Taxonomy" id="2905665"/>
    <lineage>
        <taxon>Eukaryota</taxon>
        <taxon>Fungi</taxon>
        <taxon>Dikarya</taxon>
        <taxon>Ascomycota</taxon>
        <taxon>Pezizomycotina</taxon>
        <taxon>Sordariomycetes</taxon>
        <taxon>Xylariomycetidae</taxon>
        <taxon>Amphisphaeriales</taxon>
        <taxon>Apiosporaceae</taxon>
        <taxon>Apiospora</taxon>
    </lineage>
</organism>
<dbReference type="SUPFAM" id="SSF51695">
    <property type="entry name" value="PLC-like phosphodiesterases"/>
    <property type="match status" value="1"/>
</dbReference>
<proteinExistence type="predicted"/>
<dbReference type="EMBL" id="JAQQWL010000001">
    <property type="protein sequence ID" value="KAK8091251.1"/>
    <property type="molecule type" value="Genomic_DNA"/>
</dbReference>
<dbReference type="RefSeq" id="XP_066722797.1">
    <property type="nucleotide sequence ID" value="XM_066852165.1"/>
</dbReference>
<dbReference type="GeneID" id="92085228"/>
<keyword evidence="2" id="KW-0040">ANK repeat</keyword>
<dbReference type="Proteomes" id="UP001480595">
    <property type="component" value="Unassembled WGS sequence"/>
</dbReference>
<dbReference type="PANTHER" id="PTHR22958:SF1">
    <property type="entry name" value="GLYCEROPHOSPHOCHOLINE PHOSPHODIESTERASE GPCPD1"/>
    <property type="match status" value="1"/>
</dbReference>
<feature type="region of interest" description="Disordered" evidence="3">
    <location>
        <begin position="809"/>
        <end position="851"/>
    </location>
</feature>
<dbReference type="InterPro" id="IPR036770">
    <property type="entry name" value="Ankyrin_rpt-contain_sf"/>
</dbReference>
<dbReference type="InterPro" id="IPR017946">
    <property type="entry name" value="PLC-like_Pdiesterase_TIM-brl"/>
</dbReference>
<evidence type="ECO:0000256" key="1">
    <source>
        <dbReference type="ARBA" id="ARBA00022801"/>
    </source>
</evidence>
<accession>A0ABR1X701</accession>
<evidence type="ECO:0000313" key="5">
    <source>
        <dbReference type="EMBL" id="KAK8091251.1"/>
    </source>
</evidence>
<gene>
    <name evidence="5" type="ORF">PG994_000756</name>
</gene>
<protein>
    <submittedName>
        <fullName evidence="5">Ankyrin repeat-containing protein</fullName>
    </submittedName>
</protein>
<dbReference type="InterPro" id="IPR002110">
    <property type="entry name" value="Ankyrin_rpt"/>
</dbReference>
<feature type="domain" description="GP-PDE" evidence="4">
    <location>
        <begin position="725"/>
        <end position="1015"/>
    </location>
</feature>
<reference evidence="5 6" key="1">
    <citation type="submission" date="2023-01" db="EMBL/GenBank/DDBJ databases">
        <title>Analysis of 21 Apiospora genomes using comparative genomics revels a genus with tremendous synthesis potential of carbohydrate active enzymes and secondary metabolites.</title>
        <authorList>
            <person name="Sorensen T."/>
        </authorList>
    </citation>
    <scope>NUCLEOTIDE SEQUENCE [LARGE SCALE GENOMIC DNA]</scope>
    <source>
        <strain evidence="5 6">CBS 135458</strain>
    </source>
</reference>
<evidence type="ECO:0000313" key="6">
    <source>
        <dbReference type="Proteomes" id="UP001480595"/>
    </source>
</evidence>
<feature type="region of interest" description="Disordered" evidence="3">
    <location>
        <begin position="931"/>
        <end position="956"/>
    </location>
</feature>
<keyword evidence="6" id="KW-1185">Reference proteome</keyword>
<dbReference type="InterPro" id="IPR030395">
    <property type="entry name" value="GP_PDE_dom"/>
</dbReference>
<sequence>MRFGEGFHRLIIPEFESFYIDYNCRKASIKQLHIQGQGLDSAYQALWGDQSRIEDFRNQILASVLDQEKEMIDSFYLEGHLLPSLPAASASQNFSSSQKDTGTCLGISNSYAGLTEPTGTPRNRGKQEAQEIQWFKLYDGSEEKTTAVSLRITTLLAELDGARIEHTPDPQAVPLKETPWRFGSASDRLPNIGTLHHLVLQGNAEKLVQLARPDYTFDFGIIQLDQVIRYLVLNKLEATAIQVLERSPEFAQSLNKDCLLFSMRVATSARASDEGSAARGVRRREDELLEVFQRMMQLCPSPTPLFLEPDGSGLELLSYAAKLDLIRYCETILSLGGPAMRPDWVAKLMRSTKGSKLLTPFEIMLHRHQSMFTDVITCLCEDICVRNEHDIRCILDGLLTTAVRVGNDEAVRCLVDVGAGISSQSTAGQASDQNALHIAALQGRVDYVNLLLANSDQRNEMIDATEPRRGLTALAISCMYGHEGVVKALLLAGADVSTTDRFGWTAKEHAAYRGHQTIAGLLGAWDRTILQGGPANSFPAMTEPTATSLGQGEHAIIVNLGSVQAWLKVDPVETSCYSPSPAAAAKEDTSYSLTISAPQESQVGKATASMIFDLPLINDDLDTTACVFMLKDDAVPVLTFRITACSRLDPSQEKVVGIGSAVLEGIKLAAGCPRENLVRERTAAILDCDTMNVIGTVLFTFVRATPYPYLQDPLPSQKRQSSDGMILVGHRGLGQNVGKDKYLQIGENTIQSFLAAAKLGASFVEVNLQLTRDLEAVSYHDLSFSESGTDILIHDLTLEQFRYASNVQSPHGNPASVIGSPHNPTSVPAPRPHSRSVSERKEPGASQVQDRVKHTVDFRAKGFKPNTRGEFIHDSLVTLEEILRELPEHVGLNIEFKHPRIHESVIAGVAPVVIEINKFIDVALDKIRPSLPGPLHHHRRPAASRGLEKPPPSDLDKRAASVQTAVHFARRWRLAGVVFAAEPFLLCPRLVRFVKNAGLLCETYGPQNNEVDNVK</sequence>
<dbReference type="Gene3D" id="1.25.40.20">
    <property type="entry name" value="Ankyrin repeat-containing domain"/>
    <property type="match status" value="1"/>
</dbReference>
<feature type="repeat" description="ANK" evidence="2">
    <location>
        <begin position="469"/>
        <end position="501"/>
    </location>
</feature>
<evidence type="ECO:0000256" key="2">
    <source>
        <dbReference type="PROSITE-ProRule" id="PRU00023"/>
    </source>
</evidence>
<evidence type="ECO:0000259" key="4">
    <source>
        <dbReference type="PROSITE" id="PS51704"/>
    </source>
</evidence>
<dbReference type="PANTHER" id="PTHR22958">
    <property type="entry name" value="GLYCEROPHOSPHORYL DIESTER PHOSPHODIESTERASE"/>
    <property type="match status" value="1"/>
</dbReference>
<dbReference type="SMART" id="SM00248">
    <property type="entry name" value="ANK"/>
    <property type="match status" value="3"/>
</dbReference>